<evidence type="ECO:0000313" key="3">
    <source>
        <dbReference type="Proteomes" id="UP000600865"/>
    </source>
</evidence>
<dbReference type="AlphaFoldDB" id="A0A918KAV3"/>
<accession>A0A918KAV3</accession>
<sequence>MVNKTTARIAICIGLMTSVQLALPGFACAQDADMKAKEFSAILDQIENVKLATAQREVMLQKQEASMASIRQQLETVPQTKEAVRGIVTRMTAEIEKVIESDLPFRKEERYARLDSLREKLADESYSDSDLFRRAITLYDVEANYGYTISAYTGDHPLQPGRRLAACVEDTASPTCNLSSDQQKKLEAGETLEAISETIKDGNYVHFGRMSFIYLDLDSREGFRWSKEADAWEPLASRDIINARRAVRIARGESAPGVVTAPIKVQAAQ</sequence>
<gene>
    <name evidence="2" type="ORF">GCM10011309_00650</name>
</gene>
<keyword evidence="3" id="KW-1185">Reference proteome</keyword>
<protein>
    <recommendedName>
        <fullName evidence="4">DUF3450 domain-containing protein</fullName>
    </recommendedName>
</protein>
<dbReference type="Proteomes" id="UP000600865">
    <property type="component" value="Unassembled WGS sequence"/>
</dbReference>
<evidence type="ECO:0000313" key="2">
    <source>
        <dbReference type="EMBL" id="GGX55847.1"/>
    </source>
</evidence>
<feature type="signal peptide" evidence="1">
    <location>
        <begin position="1"/>
        <end position="29"/>
    </location>
</feature>
<reference evidence="2 3" key="1">
    <citation type="journal article" date="2014" name="Int. J. Syst. Evol. Microbiol.">
        <title>Complete genome sequence of Corynebacterium casei LMG S-19264T (=DSM 44701T), isolated from a smear-ripened cheese.</title>
        <authorList>
            <consortium name="US DOE Joint Genome Institute (JGI-PGF)"/>
            <person name="Walter F."/>
            <person name="Albersmeier A."/>
            <person name="Kalinowski J."/>
            <person name="Ruckert C."/>
        </authorList>
    </citation>
    <scope>NUCLEOTIDE SEQUENCE [LARGE SCALE GENOMIC DNA]</scope>
    <source>
        <strain evidence="2 3">KCTC 23968</strain>
    </source>
</reference>
<dbReference type="EMBL" id="BMYV01000001">
    <property type="protein sequence ID" value="GGX55847.1"/>
    <property type="molecule type" value="Genomic_DNA"/>
</dbReference>
<name>A0A918KAV3_9PROT</name>
<dbReference type="Pfam" id="PF11932">
    <property type="entry name" value="DUF3450"/>
    <property type="match status" value="2"/>
</dbReference>
<comment type="caution">
    <text evidence="2">The sequence shown here is derived from an EMBL/GenBank/DDBJ whole genome shotgun (WGS) entry which is preliminary data.</text>
</comment>
<evidence type="ECO:0000256" key="1">
    <source>
        <dbReference type="SAM" id="SignalP"/>
    </source>
</evidence>
<dbReference type="InterPro" id="IPR016866">
    <property type="entry name" value="UCP028069"/>
</dbReference>
<proteinExistence type="predicted"/>
<organism evidence="2 3">
    <name type="scientific">Litorimonas cladophorae</name>
    <dbReference type="NCBI Taxonomy" id="1220491"/>
    <lineage>
        <taxon>Bacteria</taxon>
        <taxon>Pseudomonadati</taxon>
        <taxon>Pseudomonadota</taxon>
        <taxon>Alphaproteobacteria</taxon>
        <taxon>Maricaulales</taxon>
        <taxon>Robiginitomaculaceae</taxon>
    </lineage>
</organism>
<feature type="chain" id="PRO_5037425223" description="DUF3450 domain-containing protein" evidence="1">
    <location>
        <begin position="30"/>
        <end position="269"/>
    </location>
</feature>
<keyword evidence="1" id="KW-0732">Signal</keyword>
<evidence type="ECO:0008006" key="4">
    <source>
        <dbReference type="Google" id="ProtNLM"/>
    </source>
</evidence>